<evidence type="ECO:0000256" key="4">
    <source>
        <dbReference type="ARBA" id="ARBA00022840"/>
    </source>
</evidence>
<dbReference type="FunFam" id="3.30.420.10:FF:000045">
    <property type="entry name" value="3'-5' exonuclease DinG"/>
    <property type="match status" value="1"/>
</dbReference>
<dbReference type="InterPro" id="IPR045028">
    <property type="entry name" value="DinG/Rad3-like"/>
</dbReference>
<keyword evidence="3" id="KW-0540">Nuclease</keyword>
<keyword evidence="8" id="KW-1185">Reference proteome</keyword>
<evidence type="ECO:0000256" key="5">
    <source>
        <dbReference type="ARBA" id="ARBA00038058"/>
    </source>
</evidence>
<dbReference type="GO" id="GO:0006281">
    <property type="term" value="P:DNA repair"/>
    <property type="evidence" value="ECO:0007669"/>
    <property type="project" value="TreeGrafter"/>
</dbReference>
<dbReference type="InterPro" id="IPR012337">
    <property type="entry name" value="RNaseH-like_sf"/>
</dbReference>
<dbReference type="SUPFAM" id="SSF53098">
    <property type="entry name" value="Ribonuclease H-like"/>
    <property type="match status" value="1"/>
</dbReference>
<dbReference type="InterPro" id="IPR036397">
    <property type="entry name" value="RNaseH_sf"/>
</dbReference>
<protein>
    <submittedName>
        <fullName evidence="7">DNA polymerase III subunit epsilon</fullName>
    </submittedName>
</protein>
<dbReference type="PANTHER" id="PTHR11472">
    <property type="entry name" value="DNA REPAIR DEAD HELICASE RAD3/XP-D SUBFAMILY MEMBER"/>
    <property type="match status" value="1"/>
</dbReference>
<keyword evidence="1" id="KW-0547">Nucleotide-binding</keyword>
<comment type="similarity">
    <text evidence="5">Belongs to the helicase family. DinG subfamily.</text>
</comment>
<evidence type="ECO:0000313" key="8">
    <source>
        <dbReference type="Proteomes" id="UP000254000"/>
    </source>
</evidence>
<dbReference type="AlphaFoldDB" id="A0A369LRY3"/>
<dbReference type="GO" id="GO:0016818">
    <property type="term" value="F:hydrolase activity, acting on acid anhydrides, in phosphorus-containing anhydrides"/>
    <property type="evidence" value="ECO:0007669"/>
    <property type="project" value="InterPro"/>
</dbReference>
<dbReference type="GO" id="GO:0005524">
    <property type="term" value="F:ATP binding"/>
    <property type="evidence" value="ECO:0007669"/>
    <property type="project" value="UniProtKB-KW"/>
</dbReference>
<dbReference type="GO" id="GO:0003676">
    <property type="term" value="F:nucleic acid binding"/>
    <property type="evidence" value="ECO:0007669"/>
    <property type="project" value="InterPro"/>
</dbReference>
<accession>A0A369LRY3</accession>
<dbReference type="GeneID" id="78360879"/>
<dbReference type="Pfam" id="PF13307">
    <property type="entry name" value="Helicase_C_2"/>
    <property type="match status" value="1"/>
</dbReference>
<dbReference type="GO" id="GO:0003678">
    <property type="term" value="F:DNA helicase activity"/>
    <property type="evidence" value="ECO:0007669"/>
    <property type="project" value="TreeGrafter"/>
</dbReference>
<organism evidence="7 8">
    <name type="scientific">Gordonibacter pamelaeae</name>
    <dbReference type="NCBI Taxonomy" id="471189"/>
    <lineage>
        <taxon>Bacteria</taxon>
        <taxon>Bacillati</taxon>
        <taxon>Actinomycetota</taxon>
        <taxon>Coriobacteriia</taxon>
        <taxon>Eggerthellales</taxon>
        <taxon>Eggerthellaceae</taxon>
        <taxon>Gordonibacter</taxon>
    </lineage>
</organism>
<dbReference type="InterPro" id="IPR014013">
    <property type="entry name" value="Helic_SF1/SF2_ATP-bd_DinG/Rad3"/>
</dbReference>
<dbReference type="SMART" id="SM00491">
    <property type="entry name" value="HELICc2"/>
    <property type="match status" value="1"/>
</dbReference>
<evidence type="ECO:0000256" key="1">
    <source>
        <dbReference type="ARBA" id="ARBA00022741"/>
    </source>
</evidence>
<dbReference type="InterPro" id="IPR013520">
    <property type="entry name" value="Ribonucl_H"/>
</dbReference>
<feature type="domain" description="Helicase ATP-binding" evidence="6">
    <location>
        <begin position="315"/>
        <end position="606"/>
    </location>
</feature>
<reference evidence="7 8" key="1">
    <citation type="journal article" date="2018" name="Elife">
        <title>Discovery and characterization of a prevalent human gut bacterial enzyme sufficient for the inactivation of a family of plant toxins.</title>
        <authorList>
            <person name="Koppel N."/>
            <person name="Bisanz J.E."/>
            <person name="Pandelia M.E."/>
            <person name="Turnbaugh P.J."/>
            <person name="Balskus E.P."/>
        </authorList>
    </citation>
    <scope>NUCLEOTIDE SEQUENCE [LARGE SCALE GENOMIC DNA]</scope>
    <source>
        <strain evidence="7 8">3C</strain>
    </source>
</reference>
<dbReference type="InterPro" id="IPR006555">
    <property type="entry name" value="ATP-dep_Helicase_C"/>
</dbReference>
<dbReference type="RefSeq" id="WP_015539286.1">
    <property type="nucleotide sequence ID" value="NZ_CABMMS010000011.1"/>
</dbReference>
<evidence type="ECO:0000256" key="3">
    <source>
        <dbReference type="ARBA" id="ARBA00022839"/>
    </source>
</evidence>
<proteinExistence type="inferred from homology"/>
<dbReference type="SMART" id="SM00479">
    <property type="entry name" value="EXOIII"/>
    <property type="match status" value="1"/>
</dbReference>
<dbReference type="GO" id="GO:0004527">
    <property type="term" value="F:exonuclease activity"/>
    <property type="evidence" value="ECO:0007669"/>
    <property type="project" value="UniProtKB-KW"/>
</dbReference>
<comment type="caution">
    <text evidence="7">The sequence shown here is derived from an EMBL/GenBank/DDBJ whole genome shotgun (WGS) entry which is preliminary data.</text>
</comment>
<evidence type="ECO:0000256" key="2">
    <source>
        <dbReference type="ARBA" id="ARBA00022801"/>
    </source>
</evidence>
<dbReference type="InterPro" id="IPR027417">
    <property type="entry name" value="P-loop_NTPase"/>
</dbReference>
<dbReference type="CDD" id="cd06127">
    <property type="entry name" value="DEDDh"/>
    <property type="match status" value="1"/>
</dbReference>
<dbReference type="PROSITE" id="PS51193">
    <property type="entry name" value="HELICASE_ATP_BIND_2"/>
    <property type="match status" value="1"/>
</dbReference>
<name>A0A369LRY3_9ACTN</name>
<dbReference type="SUPFAM" id="SSF52540">
    <property type="entry name" value="P-loop containing nucleoside triphosphate hydrolases"/>
    <property type="match status" value="1"/>
</dbReference>
<dbReference type="Gene3D" id="3.30.420.10">
    <property type="entry name" value="Ribonuclease H-like superfamily/Ribonuclease H"/>
    <property type="match status" value="1"/>
</dbReference>
<sequence>MEKHSEQAHGILQTFISDGTPAAIEARYASLPAIAAESDFGDLDRNIVVVDTETTGFSFNHDELTQIAAARMEQGRIVDWFITFVNPGKPIPEDVAYLTDIHDEDVADAPLPSEALSELAEFVGDAKIVAHNAEFDRTFTTRHPSGYPLLENTWIDSLDLARIALPRLKSHRLLDLVKAFGAPLSTHRADADVEATCSIFRILLAAVGTMPVPLVREIARMAMPEQWPTQVVFDYFAGKSGDDSIICAGQTNELEKPASEAARQRFSLRALRRERVAKFDRKPKTDADAIAADPLRDLAFPSDEEITAAFAAEGLVGGLYRDFEPRAEQLAMAEAVRAAFAASENLMVEAGTGVGKSMAYLVPAALTARKNNIAVGIATKTNALLDQLVYHELPALGTALAEAGITGGNAPCDNADAPGEGAEGLTYAALKGFSHYPCLRKIDRLAVEGPGMCLVAGKEQSQAPALAALLSYIEQTEYDDMDGLKIDYRTLPRFAITTTSHDCLRRKCPYFGTSCFVHGARRRAESADIVVTNHSLLFCDLAADGGLLPPIRYWVVDEAHGAEVEARRAFSLALSAEDILRLTTRVSAEETSRNVFLRAERRVVAPENGEGAVLFYALTGKARAAGKAYGEAAREFTAHLKDLLFFDANKRGKAYDYVELWLNDGIRRSETFERVASLGRMMAAAAEKLVTPCQELVGYLEDVDGAADVQREIASLAMELKDQIRAVELILVQAPDGYAYAASLCRKSDKATDKLEALLLNVGDAMNETLYARTHSVVYASATLAVDEKFDAFEAALGLNAGELSRCRACKLDSSYDFDAHMTVYVASDMPEPNDPAYLERLQGLLVDVHRAQQGSMLTLFTNRREMERCFDVVQPAIKTDDLRLVCQKWGVSVKGLRDDFLADEHLSLFALKSFWEGFDAPGATLKGVVIPKLPFSKPTDPLSCERAARDDQAWRRYVLPQAVLETKQAAGRLIRKADDRGVLILADKRLVTKGYGKAFLNSLPSRTIKVCTCAEIVAELSAAANDGSHA</sequence>
<keyword evidence="3" id="KW-0269">Exonuclease</keyword>
<dbReference type="Gene3D" id="3.40.50.300">
    <property type="entry name" value="P-loop containing nucleotide triphosphate hydrolases"/>
    <property type="match status" value="2"/>
</dbReference>
<keyword evidence="4" id="KW-0067">ATP-binding</keyword>
<dbReference type="Pfam" id="PF00929">
    <property type="entry name" value="RNase_T"/>
    <property type="match status" value="1"/>
</dbReference>
<dbReference type="Proteomes" id="UP000254000">
    <property type="component" value="Unassembled WGS sequence"/>
</dbReference>
<dbReference type="PANTHER" id="PTHR11472:SF34">
    <property type="entry name" value="REGULATOR OF TELOMERE ELONGATION HELICASE 1"/>
    <property type="match status" value="1"/>
</dbReference>
<dbReference type="EMBL" id="PPTS01000011">
    <property type="protein sequence ID" value="RDB61894.1"/>
    <property type="molecule type" value="Genomic_DNA"/>
</dbReference>
<keyword evidence="2" id="KW-0378">Hydrolase</keyword>
<dbReference type="OrthoDB" id="9805194at2"/>
<gene>
    <name evidence="7" type="ORF">C1877_14390</name>
</gene>
<evidence type="ECO:0000259" key="6">
    <source>
        <dbReference type="PROSITE" id="PS51193"/>
    </source>
</evidence>
<evidence type="ECO:0000313" key="7">
    <source>
        <dbReference type="EMBL" id="RDB61894.1"/>
    </source>
</evidence>